<evidence type="ECO:0000313" key="1">
    <source>
        <dbReference type="EMBL" id="EUC61974.1"/>
    </source>
</evidence>
<protein>
    <submittedName>
        <fullName evidence="1">Zinc-binding dehydrogenase domain protein</fullName>
    </submittedName>
</protein>
<evidence type="ECO:0000313" key="2">
    <source>
        <dbReference type="Proteomes" id="UP000030108"/>
    </source>
</evidence>
<dbReference type="Gene3D" id="3.90.180.10">
    <property type="entry name" value="Medium-chain alcohol dehydrogenases, catalytic domain"/>
    <property type="match status" value="1"/>
</dbReference>
<dbReference type="InterPro" id="IPR011032">
    <property type="entry name" value="GroES-like_sf"/>
</dbReference>
<sequence length="95" mass="10257">MSSIPAVAQAWRLPVDRNSWNAHKSLQLREVKISPPKKGEVLVKLHAAALNFRLRPCRETYVGPPERSTGPDGQGLILTCDGAGEIVALGEGVTE</sequence>
<proteinExistence type="predicted"/>
<dbReference type="Proteomes" id="UP000030108">
    <property type="component" value="Unassembled WGS sequence"/>
</dbReference>
<accession>X8JE70</accession>
<reference evidence="2" key="1">
    <citation type="journal article" date="2014" name="Genome Announc.">
        <title>Draft genome sequence of the plant-pathogenic soil fungus Rhizoctonia solani anastomosis group 3 strain Rhs1AP.</title>
        <authorList>
            <person name="Cubeta M.A."/>
            <person name="Thomas E."/>
            <person name="Dean R.A."/>
            <person name="Jabaji S."/>
            <person name="Neate S.M."/>
            <person name="Tavantzis S."/>
            <person name="Toda T."/>
            <person name="Vilgalys R."/>
            <person name="Bharathan N."/>
            <person name="Fedorova-Abrams N."/>
            <person name="Pakala S.B."/>
            <person name="Pakala S.M."/>
            <person name="Zafar N."/>
            <person name="Joardar V."/>
            <person name="Losada L."/>
            <person name="Nierman W.C."/>
        </authorList>
    </citation>
    <scope>NUCLEOTIDE SEQUENCE [LARGE SCALE GENOMIC DNA]</scope>
    <source>
        <strain evidence="2">AG-3</strain>
    </source>
</reference>
<feature type="non-terminal residue" evidence="1">
    <location>
        <position position="95"/>
    </location>
</feature>
<dbReference type="SUPFAM" id="SSF50129">
    <property type="entry name" value="GroES-like"/>
    <property type="match status" value="1"/>
</dbReference>
<dbReference type="OrthoDB" id="3509362at2759"/>
<name>X8JE70_9AGAM</name>
<gene>
    <name evidence="1" type="ORF">RSOL_410250</name>
</gene>
<dbReference type="EMBL" id="JATN01000318">
    <property type="protein sequence ID" value="EUC61974.1"/>
    <property type="molecule type" value="Genomic_DNA"/>
</dbReference>
<dbReference type="AlphaFoldDB" id="X8JE70"/>
<organism evidence="1 2">
    <name type="scientific">Rhizoctonia solani AG-3 Rhs1AP</name>
    <dbReference type="NCBI Taxonomy" id="1086054"/>
    <lineage>
        <taxon>Eukaryota</taxon>
        <taxon>Fungi</taxon>
        <taxon>Dikarya</taxon>
        <taxon>Basidiomycota</taxon>
        <taxon>Agaricomycotina</taxon>
        <taxon>Agaricomycetes</taxon>
        <taxon>Cantharellales</taxon>
        <taxon>Ceratobasidiaceae</taxon>
        <taxon>Rhizoctonia</taxon>
    </lineage>
</organism>
<comment type="caution">
    <text evidence="1">The sequence shown here is derived from an EMBL/GenBank/DDBJ whole genome shotgun (WGS) entry which is preliminary data.</text>
</comment>